<dbReference type="STRING" id="42155.A0A0R3R927"/>
<evidence type="ECO:0000256" key="1">
    <source>
        <dbReference type="ARBA" id="ARBA00004141"/>
    </source>
</evidence>
<dbReference type="GO" id="GO:0006820">
    <property type="term" value="P:monoatomic anion transport"/>
    <property type="evidence" value="ECO:0007669"/>
    <property type="project" value="InterPro"/>
</dbReference>
<comment type="subcellular location">
    <subcellularLocation>
        <location evidence="1">Membrane</location>
        <topology evidence="1">Multi-pass membrane protein</topology>
    </subcellularLocation>
</comment>
<keyword evidence="8" id="KW-1185">Reference proteome</keyword>
<protein>
    <submittedName>
        <fullName evidence="9">HCO3_cotransp domain-containing protein</fullName>
    </submittedName>
</protein>
<dbReference type="InterPro" id="IPR003020">
    <property type="entry name" value="HCO3_transpt_euk"/>
</dbReference>
<dbReference type="PANTHER" id="PTHR11453:SF36">
    <property type="entry name" value="ANION EXCHANGE PROTEIN"/>
    <property type="match status" value="1"/>
</dbReference>
<organism evidence="9">
    <name type="scientific">Brugia timori</name>
    <dbReference type="NCBI Taxonomy" id="42155"/>
    <lineage>
        <taxon>Eukaryota</taxon>
        <taxon>Metazoa</taxon>
        <taxon>Ecdysozoa</taxon>
        <taxon>Nematoda</taxon>
        <taxon>Chromadorea</taxon>
        <taxon>Rhabditida</taxon>
        <taxon>Spirurina</taxon>
        <taxon>Spiruromorpha</taxon>
        <taxon>Filarioidea</taxon>
        <taxon>Onchocercidae</taxon>
        <taxon>Brugia</taxon>
    </lineage>
</organism>
<dbReference type="InterPro" id="IPR011531">
    <property type="entry name" value="HCO3_transpt-like_TM_dom"/>
</dbReference>
<dbReference type="GO" id="GO:0005452">
    <property type="term" value="F:solute:inorganic anion antiporter activity"/>
    <property type="evidence" value="ECO:0007669"/>
    <property type="project" value="InterPro"/>
</dbReference>
<dbReference type="Pfam" id="PF00955">
    <property type="entry name" value="HCO3_cotransp"/>
    <property type="match status" value="1"/>
</dbReference>
<dbReference type="WBParaSite" id="BTMF_0001653301-mRNA-1">
    <property type="protein sequence ID" value="BTMF_0001653301-mRNA-1"/>
    <property type="gene ID" value="BTMF_0001653301"/>
</dbReference>
<keyword evidence="4 5" id="KW-0472">Membrane</keyword>
<feature type="domain" description="Bicarbonate transporter-like transmembrane" evidence="6">
    <location>
        <begin position="1"/>
        <end position="278"/>
    </location>
</feature>
<proteinExistence type="predicted"/>
<reference evidence="9" key="1">
    <citation type="submission" date="2017-02" db="UniProtKB">
        <authorList>
            <consortium name="WormBaseParasite"/>
        </authorList>
    </citation>
    <scope>IDENTIFICATION</scope>
</reference>
<gene>
    <name evidence="7" type="ORF">BTMF_LOCUS14514</name>
</gene>
<evidence type="ECO:0000313" key="7">
    <source>
        <dbReference type="EMBL" id="VDO49815.1"/>
    </source>
</evidence>
<dbReference type="Proteomes" id="UP000280834">
    <property type="component" value="Unassembled WGS sequence"/>
</dbReference>
<dbReference type="EMBL" id="UZAG01021275">
    <property type="protein sequence ID" value="VDO49815.1"/>
    <property type="molecule type" value="Genomic_DNA"/>
</dbReference>
<keyword evidence="2 5" id="KW-0812">Transmembrane</keyword>
<accession>A0A0R3R927</accession>
<sequence>MLSILLTFGTFALSYGLNIFRRTHFLNSTARNSISDFGVLIAIVVMTAISKFIGLDLPVLNIPANFRPTIDRPWLINPLSVDWYVALIAVLPAIFYTILIVMDQQITAVIINRKDNKLRKDFGYHLDLLVIALLIVICGSLGLPFYVAGTVLSVMHVDSLRLQSDTSAPGEKAQFLGVKEQRLTAIIAHLLIGFSVFITPVIKLVPLPVLIGIFLYMGFIQRIAMLFMPIKYQPDYVWLRLVRMKRVHLFTFFQILSIVGLFAVKYTKTFSMLFPLMVWPPSSAQFILSKEVKFQLVLTAFLVLMVIIRMFFMEKVFTKQELLALDDPVPSFHSVISPKGQ</sequence>
<dbReference type="GO" id="GO:0008510">
    <property type="term" value="F:sodium:bicarbonate symporter activity"/>
    <property type="evidence" value="ECO:0007669"/>
    <property type="project" value="TreeGrafter"/>
</dbReference>
<feature type="transmembrane region" description="Helical" evidence="5">
    <location>
        <begin position="294"/>
        <end position="312"/>
    </location>
</feature>
<dbReference type="AlphaFoldDB" id="A0A0R3R927"/>
<dbReference type="PANTHER" id="PTHR11453">
    <property type="entry name" value="ANION EXCHANGE PROTEIN"/>
    <property type="match status" value="1"/>
</dbReference>
<evidence type="ECO:0000313" key="8">
    <source>
        <dbReference type="Proteomes" id="UP000280834"/>
    </source>
</evidence>
<reference evidence="7 8" key="2">
    <citation type="submission" date="2018-11" db="EMBL/GenBank/DDBJ databases">
        <authorList>
            <consortium name="Pathogen Informatics"/>
        </authorList>
    </citation>
    <scope>NUCLEOTIDE SEQUENCE [LARGE SCALE GENOMIC DNA]</scope>
</reference>
<evidence type="ECO:0000313" key="9">
    <source>
        <dbReference type="WBParaSite" id="BTMF_0001653301-mRNA-1"/>
    </source>
</evidence>
<feature type="transmembrane region" description="Helical" evidence="5">
    <location>
        <begin position="122"/>
        <end position="147"/>
    </location>
</feature>
<evidence type="ECO:0000256" key="3">
    <source>
        <dbReference type="ARBA" id="ARBA00022989"/>
    </source>
</evidence>
<dbReference type="PRINTS" id="PR01231">
    <property type="entry name" value="HCO3TRNSPORT"/>
</dbReference>
<keyword evidence="3 5" id="KW-1133">Transmembrane helix</keyword>
<evidence type="ECO:0000259" key="6">
    <source>
        <dbReference type="Pfam" id="PF00955"/>
    </source>
</evidence>
<evidence type="ECO:0000256" key="2">
    <source>
        <dbReference type="ARBA" id="ARBA00022692"/>
    </source>
</evidence>
<feature type="transmembrane region" description="Helical" evidence="5">
    <location>
        <begin position="249"/>
        <end position="274"/>
    </location>
</feature>
<dbReference type="GO" id="GO:0005886">
    <property type="term" value="C:plasma membrane"/>
    <property type="evidence" value="ECO:0007669"/>
    <property type="project" value="TreeGrafter"/>
</dbReference>
<dbReference type="GO" id="GO:0051453">
    <property type="term" value="P:regulation of intracellular pH"/>
    <property type="evidence" value="ECO:0007669"/>
    <property type="project" value="TreeGrafter"/>
</dbReference>
<evidence type="ECO:0000256" key="4">
    <source>
        <dbReference type="ARBA" id="ARBA00023136"/>
    </source>
</evidence>
<feature type="transmembrane region" description="Helical" evidence="5">
    <location>
        <begin position="208"/>
        <end position="228"/>
    </location>
</feature>
<feature type="transmembrane region" description="Helical" evidence="5">
    <location>
        <begin position="40"/>
        <end position="60"/>
    </location>
</feature>
<name>A0A0R3R927_9BILA</name>
<feature type="transmembrane region" description="Helical" evidence="5">
    <location>
        <begin position="81"/>
        <end position="102"/>
    </location>
</feature>
<evidence type="ECO:0000256" key="5">
    <source>
        <dbReference type="SAM" id="Phobius"/>
    </source>
</evidence>